<dbReference type="InterPro" id="IPR003593">
    <property type="entry name" value="AAA+_ATPase"/>
</dbReference>
<dbReference type="Gene3D" id="3.40.50.300">
    <property type="entry name" value="P-loop containing nucleotide triphosphate hydrolases"/>
    <property type="match status" value="1"/>
</dbReference>
<dbReference type="PROSITE" id="PS50893">
    <property type="entry name" value="ABC_TRANSPORTER_2"/>
    <property type="match status" value="1"/>
</dbReference>
<evidence type="ECO:0000313" key="6">
    <source>
        <dbReference type="Proteomes" id="UP000239663"/>
    </source>
</evidence>
<dbReference type="EMBL" id="PKOZ01000006">
    <property type="protein sequence ID" value="PQD95023.1"/>
    <property type="molecule type" value="Genomic_DNA"/>
</dbReference>
<dbReference type="InterPro" id="IPR051782">
    <property type="entry name" value="ABC_Transporter_VariousFunc"/>
</dbReference>
<keyword evidence="3 5" id="KW-0067">ATP-binding</keyword>
<evidence type="ECO:0000256" key="1">
    <source>
        <dbReference type="ARBA" id="ARBA00022448"/>
    </source>
</evidence>
<evidence type="ECO:0000256" key="3">
    <source>
        <dbReference type="ARBA" id="ARBA00022840"/>
    </source>
</evidence>
<dbReference type="Pfam" id="PF00005">
    <property type="entry name" value="ABC_tran"/>
    <property type="match status" value="1"/>
</dbReference>
<protein>
    <submittedName>
        <fullName evidence="5">ABC transporter ATP-binding protein</fullName>
    </submittedName>
</protein>
<keyword evidence="1" id="KW-0813">Transport</keyword>
<dbReference type="InterPro" id="IPR027417">
    <property type="entry name" value="P-loop_NTPase"/>
</dbReference>
<dbReference type="InterPro" id="IPR003439">
    <property type="entry name" value="ABC_transporter-like_ATP-bd"/>
</dbReference>
<name>A0A2S7MZ39_9BACI</name>
<organism evidence="5 6">
    <name type="scientific">Pradoshia eiseniae</name>
    <dbReference type="NCBI Taxonomy" id="2064768"/>
    <lineage>
        <taxon>Bacteria</taxon>
        <taxon>Bacillati</taxon>
        <taxon>Bacillota</taxon>
        <taxon>Bacilli</taxon>
        <taxon>Bacillales</taxon>
        <taxon>Bacillaceae</taxon>
        <taxon>Pradoshia</taxon>
    </lineage>
</organism>
<evidence type="ECO:0000313" key="5">
    <source>
        <dbReference type="EMBL" id="PQD95023.1"/>
    </source>
</evidence>
<dbReference type="OrthoDB" id="2353216at2"/>
<keyword evidence="6" id="KW-1185">Reference proteome</keyword>
<dbReference type="PANTHER" id="PTHR42939">
    <property type="entry name" value="ABC TRANSPORTER ATP-BINDING PROTEIN ALBC-RELATED"/>
    <property type="match status" value="1"/>
</dbReference>
<reference evidence="5 6" key="1">
    <citation type="submission" date="2017-12" db="EMBL/GenBank/DDBJ databases">
        <title>Taxonomic description and draft genome of Pradoshia cofamensis Gen. nov., sp. nov., a thermotolerant bacillale isolated from anterior gut of earthworm Eisenia fetida.</title>
        <authorList>
            <person name="Saha T."/>
            <person name="Chakraborty R."/>
        </authorList>
    </citation>
    <scope>NUCLEOTIDE SEQUENCE [LARGE SCALE GENOMIC DNA]</scope>
    <source>
        <strain evidence="5 6">EAG3</strain>
    </source>
</reference>
<dbReference type="RefSeq" id="WP_104849728.1">
    <property type="nucleotide sequence ID" value="NZ_PKOZ01000006.1"/>
</dbReference>
<gene>
    <name evidence="5" type="ORF">CYL18_11880</name>
</gene>
<accession>A0A2S7MZ39</accession>
<sequence length="243" mass="27330">MEVKEKESKLDGNLVLEAVSKQYKKNQALHPFSMRMRAGECVVLCGGNGAGKSTILNILAGISKPTAGKVILNGIEMEKDKMAYVADIGYMPDEFLAQGEMSVWEFLRFYASLRMVSEDKIDQIIMQIGLVEKMQEQVKALSKGMRQRLLLAQAILADPELLIMDEPTNGLDPFWINEFIELIQILKKKGMMIVFSTHMMDVAAEVGDRILFIHEGKLAESLVNDGKDIPGFTRRLLELYRSN</sequence>
<dbReference type="GO" id="GO:0016887">
    <property type="term" value="F:ATP hydrolysis activity"/>
    <property type="evidence" value="ECO:0007669"/>
    <property type="project" value="InterPro"/>
</dbReference>
<dbReference type="SMART" id="SM00382">
    <property type="entry name" value="AAA"/>
    <property type="match status" value="1"/>
</dbReference>
<evidence type="ECO:0000256" key="2">
    <source>
        <dbReference type="ARBA" id="ARBA00022741"/>
    </source>
</evidence>
<dbReference type="SUPFAM" id="SSF52540">
    <property type="entry name" value="P-loop containing nucleoside triphosphate hydrolases"/>
    <property type="match status" value="1"/>
</dbReference>
<dbReference type="InterPro" id="IPR017871">
    <property type="entry name" value="ABC_transporter-like_CS"/>
</dbReference>
<proteinExistence type="predicted"/>
<evidence type="ECO:0000259" key="4">
    <source>
        <dbReference type="PROSITE" id="PS50893"/>
    </source>
</evidence>
<dbReference type="PROSITE" id="PS00211">
    <property type="entry name" value="ABC_TRANSPORTER_1"/>
    <property type="match status" value="1"/>
</dbReference>
<dbReference type="Proteomes" id="UP000239663">
    <property type="component" value="Unassembled WGS sequence"/>
</dbReference>
<feature type="domain" description="ABC transporter" evidence="4">
    <location>
        <begin position="14"/>
        <end position="240"/>
    </location>
</feature>
<dbReference type="CDD" id="cd03230">
    <property type="entry name" value="ABC_DR_subfamily_A"/>
    <property type="match status" value="1"/>
</dbReference>
<keyword evidence="2" id="KW-0547">Nucleotide-binding</keyword>
<dbReference type="PANTHER" id="PTHR42939:SF1">
    <property type="entry name" value="ABC TRANSPORTER ATP-BINDING PROTEIN ALBC-RELATED"/>
    <property type="match status" value="1"/>
</dbReference>
<comment type="caution">
    <text evidence="5">The sequence shown here is derived from an EMBL/GenBank/DDBJ whole genome shotgun (WGS) entry which is preliminary data.</text>
</comment>
<dbReference type="GO" id="GO:0005524">
    <property type="term" value="F:ATP binding"/>
    <property type="evidence" value="ECO:0007669"/>
    <property type="project" value="UniProtKB-KW"/>
</dbReference>
<dbReference type="AlphaFoldDB" id="A0A2S7MZ39"/>